<dbReference type="PANTHER" id="PTHR11584">
    <property type="entry name" value="SERINE/THREONINE PROTEIN KINASE"/>
    <property type="match status" value="1"/>
</dbReference>
<keyword evidence="3" id="KW-0547">Nucleotide-binding</keyword>
<dbReference type="GO" id="GO:0004674">
    <property type="term" value="F:protein serine/threonine kinase activity"/>
    <property type="evidence" value="ECO:0007669"/>
    <property type="project" value="UniProtKB-KW"/>
</dbReference>
<evidence type="ECO:0000259" key="7">
    <source>
        <dbReference type="PROSITE" id="PS50011"/>
    </source>
</evidence>
<evidence type="ECO:0000256" key="5">
    <source>
        <dbReference type="ARBA" id="ARBA00022840"/>
    </source>
</evidence>
<evidence type="ECO:0000256" key="2">
    <source>
        <dbReference type="ARBA" id="ARBA00022679"/>
    </source>
</evidence>
<dbReference type="InterPro" id="IPR011009">
    <property type="entry name" value="Kinase-like_dom_sf"/>
</dbReference>
<dbReference type="SUPFAM" id="SSF56112">
    <property type="entry name" value="Protein kinase-like (PK-like)"/>
    <property type="match status" value="1"/>
</dbReference>
<dbReference type="Proteomes" id="UP000664859">
    <property type="component" value="Unassembled WGS sequence"/>
</dbReference>
<dbReference type="OrthoDB" id="206587at2759"/>
<accession>A0A835YTJ7</accession>
<evidence type="ECO:0000256" key="1">
    <source>
        <dbReference type="ARBA" id="ARBA00022527"/>
    </source>
</evidence>
<reference evidence="8" key="1">
    <citation type="submission" date="2021-02" db="EMBL/GenBank/DDBJ databases">
        <title>First Annotated Genome of the Yellow-green Alga Tribonema minus.</title>
        <authorList>
            <person name="Mahan K.M."/>
        </authorList>
    </citation>
    <scope>NUCLEOTIDE SEQUENCE</scope>
    <source>
        <strain evidence="8">UTEX B ZZ1240</strain>
    </source>
</reference>
<evidence type="ECO:0000313" key="9">
    <source>
        <dbReference type="Proteomes" id="UP000664859"/>
    </source>
</evidence>
<feature type="region of interest" description="Disordered" evidence="6">
    <location>
        <begin position="262"/>
        <end position="287"/>
    </location>
</feature>
<keyword evidence="2" id="KW-0808">Transferase</keyword>
<dbReference type="PRINTS" id="PR00109">
    <property type="entry name" value="TYRKINASE"/>
</dbReference>
<evidence type="ECO:0000256" key="6">
    <source>
        <dbReference type="SAM" id="MobiDB-lite"/>
    </source>
</evidence>
<evidence type="ECO:0000256" key="4">
    <source>
        <dbReference type="ARBA" id="ARBA00022777"/>
    </source>
</evidence>
<keyword evidence="4 8" id="KW-0418">Kinase</keyword>
<feature type="non-terminal residue" evidence="8">
    <location>
        <position position="1"/>
    </location>
</feature>
<dbReference type="InterPro" id="IPR008271">
    <property type="entry name" value="Ser/Thr_kinase_AS"/>
</dbReference>
<dbReference type="InterPro" id="IPR001245">
    <property type="entry name" value="Ser-Thr/Tyr_kinase_cat_dom"/>
</dbReference>
<protein>
    <submittedName>
        <fullName evidence="8">Kinase-like domain-containing protein</fullName>
    </submittedName>
</protein>
<proteinExistence type="predicted"/>
<evidence type="ECO:0000313" key="8">
    <source>
        <dbReference type="EMBL" id="KAG5176824.1"/>
    </source>
</evidence>
<dbReference type="AlphaFoldDB" id="A0A835YTJ7"/>
<evidence type="ECO:0000256" key="3">
    <source>
        <dbReference type="ARBA" id="ARBA00022741"/>
    </source>
</evidence>
<dbReference type="Pfam" id="PF00069">
    <property type="entry name" value="Pkinase"/>
    <property type="match status" value="1"/>
</dbReference>
<dbReference type="PROSITE" id="PS50011">
    <property type="entry name" value="PROTEIN_KINASE_DOM"/>
    <property type="match status" value="1"/>
</dbReference>
<keyword evidence="1" id="KW-0723">Serine/threonine-protein kinase</keyword>
<dbReference type="SMART" id="SM00220">
    <property type="entry name" value="S_TKc"/>
    <property type="match status" value="1"/>
</dbReference>
<dbReference type="EMBL" id="JAFCMP010000532">
    <property type="protein sequence ID" value="KAG5176824.1"/>
    <property type="molecule type" value="Genomic_DNA"/>
</dbReference>
<dbReference type="Gene3D" id="3.30.200.20">
    <property type="entry name" value="Phosphorylase Kinase, domain 1"/>
    <property type="match status" value="1"/>
</dbReference>
<name>A0A835YTJ7_9STRA</name>
<organism evidence="8 9">
    <name type="scientific">Tribonema minus</name>
    <dbReference type="NCBI Taxonomy" id="303371"/>
    <lineage>
        <taxon>Eukaryota</taxon>
        <taxon>Sar</taxon>
        <taxon>Stramenopiles</taxon>
        <taxon>Ochrophyta</taxon>
        <taxon>PX clade</taxon>
        <taxon>Xanthophyceae</taxon>
        <taxon>Tribonematales</taxon>
        <taxon>Tribonemataceae</taxon>
        <taxon>Tribonema</taxon>
    </lineage>
</organism>
<dbReference type="GO" id="GO:0005524">
    <property type="term" value="F:ATP binding"/>
    <property type="evidence" value="ECO:0007669"/>
    <property type="project" value="UniProtKB-KW"/>
</dbReference>
<gene>
    <name evidence="8" type="ORF">JKP88DRAFT_133881</name>
</gene>
<dbReference type="Gene3D" id="1.10.510.10">
    <property type="entry name" value="Transferase(Phosphotransferase) domain 1"/>
    <property type="match status" value="1"/>
</dbReference>
<feature type="domain" description="Protein kinase" evidence="7">
    <location>
        <begin position="2"/>
        <end position="251"/>
    </location>
</feature>
<dbReference type="PROSITE" id="PS00108">
    <property type="entry name" value="PROTEIN_KINASE_ST"/>
    <property type="match status" value="1"/>
</dbReference>
<keyword evidence="9" id="KW-1185">Reference proteome</keyword>
<keyword evidence="5" id="KW-0067">ATP-binding</keyword>
<dbReference type="InterPro" id="IPR000719">
    <property type="entry name" value="Prot_kinase_dom"/>
</dbReference>
<dbReference type="PANTHER" id="PTHR11584:SF369">
    <property type="entry name" value="MITOGEN-ACTIVATED PROTEIN KINASE KINASE KINASE 19-RELATED"/>
    <property type="match status" value="1"/>
</dbReference>
<comment type="caution">
    <text evidence="8">The sequence shown here is derived from an EMBL/GenBank/DDBJ whole genome shotgun (WGS) entry which is preliminary data.</text>
</comment>
<sequence length="287" mass="31155">KWRLGPRIGAGSFGVVHQGLDQVTGQLIAVSSHFNGQRQVLQEVAMMKRLRHRNIVCYLGAELHGSQLFIHEQFIAGGSLEAVLRTFGAITVSVVRRYTLQILEGISYLHSCGVVHRDLKAANVLIDTCGTPRISDFGTSCINLDQSSTSMAGTPQFMAPEVLQRLDCGMPVDIWGFGCTLIQMITGHSPWHGLKLRTLPALLAALNRAEGRMPPLPPGLDPALHVLLVSCFQWEPAQRPTSQQLLLSNFFSDAQAGACGGGNGDIESPCASRQPRPPPVSRWFGTP</sequence>
<feature type="non-terminal residue" evidence="8">
    <location>
        <position position="287"/>
    </location>
</feature>